<keyword evidence="1" id="KW-0472">Membrane</keyword>
<protein>
    <submittedName>
        <fullName evidence="2">Uncharacterized protein</fullName>
    </submittedName>
</protein>
<sequence length="97" mass="11147">MQYISKKLEYIPCIKPNKKRSKNRTHGCDAPFCVAISLFGRIMPTVDIFMRIFAVVLAAIPQRVLRLFFLPSIFGFFTRYVSSPLAIRALQCSRFAN</sequence>
<keyword evidence="1" id="KW-1133">Transmembrane helix</keyword>
<name>A0A9X3R195_9HYPH</name>
<evidence type="ECO:0000256" key="1">
    <source>
        <dbReference type="SAM" id="Phobius"/>
    </source>
</evidence>
<gene>
    <name evidence="2" type="ORF">O9X88_17620</name>
</gene>
<keyword evidence="1" id="KW-0812">Transmembrane</keyword>
<dbReference type="EMBL" id="JAPZLR010000012">
    <property type="protein sequence ID" value="MCZ7939369.1"/>
    <property type="molecule type" value="Genomic_DNA"/>
</dbReference>
<dbReference type="RefSeq" id="WP_269835184.1">
    <property type="nucleotide sequence ID" value="NZ_JAPZLR010000012.1"/>
</dbReference>
<accession>A0A9X3R195</accession>
<evidence type="ECO:0000313" key="2">
    <source>
        <dbReference type="EMBL" id="MCZ7939369.1"/>
    </source>
</evidence>
<dbReference type="AlphaFoldDB" id="A0A9X3R195"/>
<proteinExistence type="predicted"/>
<comment type="caution">
    <text evidence="2">The sequence shown here is derived from an EMBL/GenBank/DDBJ whole genome shotgun (WGS) entry which is preliminary data.</text>
</comment>
<feature type="transmembrane region" description="Helical" evidence="1">
    <location>
        <begin position="48"/>
        <end position="69"/>
    </location>
</feature>
<reference evidence="2" key="1">
    <citation type="submission" date="2022-12" db="EMBL/GenBank/DDBJ databases">
        <title>Draft genome sequences of 22 rhizogenic Agrobacterium biovar 1 strains, the causative agent of hairy root disease.</title>
        <authorList>
            <person name="Kim N."/>
            <person name="Vargas P."/>
            <person name="Rediers H."/>
        </authorList>
    </citation>
    <scope>NUCLEOTIDE SEQUENCE</scope>
    <source>
        <strain evidence="2">ST15.13.006</strain>
    </source>
</reference>
<organism evidence="2 3">
    <name type="scientific">Agrobacterium salinitolerans</name>
    <dbReference type="NCBI Taxonomy" id="1183413"/>
    <lineage>
        <taxon>Bacteria</taxon>
        <taxon>Pseudomonadati</taxon>
        <taxon>Pseudomonadota</taxon>
        <taxon>Alphaproteobacteria</taxon>
        <taxon>Hyphomicrobiales</taxon>
        <taxon>Rhizobiaceae</taxon>
        <taxon>Rhizobium/Agrobacterium group</taxon>
        <taxon>Agrobacterium</taxon>
    </lineage>
</organism>
<dbReference type="Proteomes" id="UP001151018">
    <property type="component" value="Unassembled WGS sequence"/>
</dbReference>
<evidence type="ECO:0000313" key="3">
    <source>
        <dbReference type="Proteomes" id="UP001151018"/>
    </source>
</evidence>